<evidence type="ECO:0000256" key="4">
    <source>
        <dbReference type="PROSITE-ProRule" id="PRU00600"/>
    </source>
</evidence>
<sequence length="241" mass="28742">MNNNNNNNLSLSSKYFYLSLSSTTKSQQITKKIQNFNGNITDTLSENVNFYISDDPKFIKKFNSNENKNSNKNNEIKKIIENLKSWKTRVLNFDQVDSYLDKVHNLVISSQNTKVILPFISIVDITYFFKPSYKECVEDPLPDLNTFYKKRPKQRRSDWNYSMIPKRKTTPFKPKQKNQPIKKKTKKNDSDKKFCEICNEYYLDRKKHTNSQNHKSLIPDEKEYVKVDILFQYLEEEKEKK</sequence>
<dbReference type="OrthoDB" id="21380at2759"/>
<keyword evidence="8" id="KW-1185">Reference proteome</keyword>
<name>A0A9Q0RHJ5_ANAIG</name>
<evidence type="ECO:0000256" key="2">
    <source>
        <dbReference type="ARBA" id="ARBA00022771"/>
    </source>
</evidence>
<comment type="caution">
    <text evidence="7">The sequence shown here is derived from an EMBL/GenBank/DDBJ whole genome shotgun (WGS) entry which is preliminary data.</text>
</comment>
<evidence type="ECO:0000313" key="8">
    <source>
        <dbReference type="Proteomes" id="UP001149090"/>
    </source>
</evidence>
<gene>
    <name evidence="7" type="ORF">M0811_04201</name>
</gene>
<dbReference type="EMBL" id="JAPDFW010000022">
    <property type="protein sequence ID" value="KAJ5079888.1"/>
    <property type="molecule type" value="Genomic_DNA"/>
</dbReference>
<dbReference type="Proteomes" id="UP001149090">
    <property type="component" value="Unassembled WGS sequence"/>
</dbReference>
<dbReference type="GO" id="GO:0008270">
    <property type="term" value="F:zinc ion binding"/>
    <property type="evidence" value="ECO:0007669"/>
    <property type="project" value="UniProtKB-KW"/>
</dbReference>
<accession>A0A9Q0RHJ5</accession>
<dbReference type="PROSITE" id="PS51265">
    <property type="entry name" value="ZF_DBF4"/>
    <property type="match status" value="1"/>
</dbReference>
<dbReference type="AlphaFoldDB" id="A0A9Q0RHJ5"/>
<evidence type="ECO:0000313" key="7">
    <source>
        <dbReference type="EMBL" id="KAJ5079888.1"/>
    </source>
</evidence>
<reference evidence="7" key="1">
    <citation type="submission" date="2022-10" db="EMBL/GenBank/DDBJ databases">
        <title>Novel sulphate-reducing endosymbionts in the free-living metamonad Anaeramoeba.</title>
        <authorList>
            <person name="Jerlstrom-Hultqvist J."/>
            <person name="Cepicka I."/>
            <person name="Gallot-Lavallee L."/>
            <person name="Salas-Leiva D."/>
            <person name="Curtis B.A."/>
            <person name="Zahonova K."/>
            <person name="Pipaliya S."/>
            <person name="Dacks J."/>
            <person name="Roger A.J."/>
        </authorList>
    </citation>
    <scope>NUCLEOTIDE SEQUENCE</scope>
    <source>
        <strain evidence="7">BMAN</strain>
    </source>
</reference>
<evidence type="ECO:0000256" key="3">
    <source>
        <dbReference type="ARBA" id="ARBA00022833"/>
    </source>
</evidence>
<keyword evidence="1" id="KW-0479">Metal-binding</keyword>
<keyword evidence="3" id="KW-0862">Zinc</keyword>
<feature type="region of interest" description="Disordered" evidence="5">
    <location>
        <begin position="158"/>
        <end position="187"/>
    </location>
</feature>
<proteinExistence type="predicted"/>
<keyword evidence="2 4" id="KW-0863">Zinc-finger</keyword>
<organism evidence="7 8">
    <name type="scientific">Anaeramoeba ignava</name>
    <name type="common">Anaerobic marine amoeba</name>
    <dbReference type="NCBI Taxonomy" id="1746090"/>
    <lineage>
        <taxon>Eukaryota</taxon>
        <taxon>Metamonada</taxon>
        <taxon>Anaeramoebidae</taxon>
        <taxon>Anaeramoeba</taxon>
    </lineage>
</organism>
<evidence type="ECO:0000256" key="5">
    <source>
        <dbReference type="SAM" id="MobiDB-lite"/>
    </source>
</evidence>
<dbReference type="Gene3D" id="6.10.250.3410">
    <property type="entry name" value="DBF zinc finger"/>
    <property type="match status" value="1"/>
</dbReference>
<protein>
    <submittedName>
        <fullName evidence="7">Protein dbf4</fullName>
    </submittedName>
</protein>
<dbReference type="GO" id="GO:0003676">
    <property type="term" value="F:nucleic acid binding"/>
    <property type="evidence" value="ECO:0007669"/>
    <property type="project" value="InterPro"/>
</dbReference>
<evidence type="ECO:0000259" key="6">
    <source>
        <dbReference type="PROSITE" id="PS51265"/>
    </source>
</evidence>
<feature type="compositionally biased region" description="Basic residues" evidence="5">
    <location>
        <begin position="165"/>
        <end position="186"/>
    </location>
</feature>
<dbReference type="Pfam" id="PF07535">
    <property type="entry name" value="zf-DBF"/>
    <property type="match status" value="1"/>
</dbReference>
<evidence type="ECO:0000256" key="1">
    <source>
        <dbReference type="ARBA" id="ARBA00022723"/>
    </source>
</evidence>
<feature type="domain" description="DBF4-type" evidence="6">
    <location>
        <begin position="188"/>
        <end position="237"/>
    </location>
</feature>
<dbReference type="InterPro" id="IPR038545">
    <property type="entry name" value="Znf_DBF_sf"/>
</dbReference>
<dbReference type="InterPro" id="IPR006572">
    <property type="entry name" value="Znf_DBF"/>
</dbReference>